<evidence type="ECO:0000313" key="4">
    <source>
        <dbReference type="EMBL" id="MFB9898309.1"/>
    </source>
</evidence>
<dbReference type="PANTHER" id="PTHR31901:SF9">
    <property type="entry name" value="GH3 DOMAIN-CONTAINING PROTEIN"/>
    <property type="match status" value="1"/>
</dbReference>
<dbReference type="Pfam" id="PF23572">
    <property type="entry name" value="GH3_C"/>
    <property type="match status" value="1"/>
</dbReference>
<keyword evidence="5" id="KW-1185">Reference proteome</keyword>
<comment type="caution">
    <text evidence="4">The sequence shown here is derived from an EMBL/GenBank/DDBJ whole genome shotgun (WGS) entry which is preliminary data.</text>
</comment>
<organism evidence="4 5">
    <name type="scientific">Hallella seregens ATCC 51272</name>
    <dbReference type="NCBI Taxonomy" id="1336250"/>
    <lineage>
        <taxon>Bacteria</taxon>
        <taxon>Pseudomonadati</taxon>
        <taxon>Bacteroidota</taxon>
        <taxon>Bacteroidia</taxon>
        <taxon>Bacteroidales</taxon>
        <taxon>Prevotellaceae</taxon>
        <taxon>Hallella</taxon>
    </lineage>
</organism>
<evidence type="ECO:0000259" key="3">
    <source>
        <dbReference type="Pfam" id="PF23572"/>
    </source>
</evidence>
<protein>
    <submittedName>
        <fullName evidence="4">GH3 auxin-responsive promoter family protein</fullName>
    </submittedName>
</protein>
<gene>
    <name evidence="4" type="ORF">ACFFK8_11030</name>
</gene>
<feature type="region of interest" description="Disordered" evidence="1">
    <location>
        <begin position="480"/>
        <end position="503"/>
    </location>
</feature>
<feature type="domain" description="GH3 middle" evidence="2">
    <location>
        <begin position="295"/>
        <end position="363"/>
    </location>
</feature>
<dbReference type="PANTHER" id="PTHR31901">
    <property type="entry name" value="GH3 DOMAIN-CONTAINING PROTEIN"/>
    <property type="match status" value="1"/>
</dbReference>
<dbReference type="InterPro" id="IPR055378">
    <property type="entry name" value="GH3_C"/>
</dbReference>
<evidence type="ECO:0000313" key="5">
    <source>
        <dbReference type="Proteomes" id="UP001589688"/>
    </source>
</evidence>
<evidence type="ECO:0000256" key="1">
    <source>
        <dbReference type="SAM" id="MobiDB-lite"/>
    </source>
</evidence>
<dbReference type="Pfam" id="PF23571">
    <property type="entry name" value="GH3_M"/>
    <property type="match status" value="1"/>
</dbReference>
<feature type="compositionally biased region" description="Basic and acidic residues" evidence="1">
    <location>
        <begin position="492"/>
        <end position="503"/>
    </location>
</feature>
<accession>A0ABV5ZQ73</accession>
<proteinExistence type="predicted"/>
<dbReference type="InterPro" id="IPR004993">
    <property type="entry name" value="GH3"/>
</dbReference>
<reference evidence="4 5" key="1">
    <citation type="submission" date="2024-09" db="EMBL/GenBank/DDBJ databases">
        <authorList>
            <person name="Sun Q."/>
            <person name="Mori K."/>
        </authorList>
    </citation>
    <scope>NUCLEOTIDE SEQUENCE [LARGE SCALE GENOMIC DNA]</scope>
    <source>
        <strain evidence="4 5">ATCC 51272</strain>
    </source>
</reference>
<feature type="domain" description="GH3 C-terminal" evidence="3">
    <location>
        <begin position="380"/>
        <end position="492"/>
    </location>
</feature>
<dbReference type="InterPro" id="IPR055377">
    <property type="entry name" value="GH3_M"/>
</dbReference>
<dbReference type="EMBL" id="JBHLZF010000002">
    <property type="protein sequence ID" value="MFB9898309.1"/>
    <property type="molecule type" value="Genomic_DNA"/>
</dbReference>
<dbReference type="Pfam" id="PF03321">
    <property type="entry name" value="GH3"/>
    <property type="match status" value="1"/>
</dbReference>
<evidence type="ECO:0000259" key="2">
    <source>
        <dbReference type="Pfam" id="PF23571"/>
    </source>
</evidence>
<name>A0ABV5ZQ73_9BACT</name>
<dbReference type="Proteomes" id="UP001589688">
    <property type="component" value="Unassembled WGS sequence"/>
</dbReference>
<sequence length="503" mass="57351">MSLTKIAGKFFIPRQKELERHYTHPEALQQEALKYLIGKGQNTEYGRNHLLANTLSYDDFVQNVPVNTYEELKADIDRMRHGAADVLWPGVVKWFAKSSGTTNDKSKFIPVSGDGLQNIHYKGGEDVVVFYLRNHPESRLFDGRSLILGGSHSPNYNQEGSLVGDLSAILIENINPLANLVRVPKKHTALLSDFELKRDRIAHECLNKNITNLSGVPSWMLSVLVRVMELSGKQHLEEVWPNLEVFFHGGIAFTPYRKQYEQLITSPRMSYMETYNASEGFFGIQDDPADSSMLLMLDYGVFYEFIPLEEVGQEGANVVPLEGVELGRNYAMLITTSCGLWRYMIGDTVKFTSRRPYKFVITGRTKYFINAFGEELIMDNAEKALAYACEHTGAQVSEYTAAPVYMDENAKCRHQWLVEFSHQPDTLQHFARLLDEKLQEINSDYEAKRSHDVTLQHLEVVEARPGLFNDWLKAKGKLGGQHKVPRLSNSRKNMDELLEMNKE</sequence>
<dbReference type="RefSeq" id="WP_027953040.1">
    <property type="nucleotide sequence ID" value="NZ_JBHLZF010000002.1"/>
</dbReference>